<keyword evidence="7" id="KW-0325">Glycoprotein</keyword>
<feature type="transmembrane region" description="Helical" evidence="8">
    <location>
        <begin position="312"/>
        <end position="332"/>
    </location>
</feature>
<dbReference type="InterPro" id="IPR051788">
    <property type="entry name" value="MFS_Transporter"/>
</dbReference>
<dbReference type="EMBL" id="JAAOAQ010000122">
    <property type="protein sequence ID" value="KAF5566160.1"/>
    <property type="molecule type" value="Genomic_DNA"/>
</dbReference>
<comment type="caution">
    <text evidence="9">The sequence shown here is derived from an EMBL/GenBank/DDBJ whole genome shotgun (WGS) entry which is preliminary data.</text>
</comment>
<dbReference type="FunFam" id="1.20.1250.20:FF:000308">
    <property type="entry name" value="MFS efflux transporter"/>
    <property type="match status" value="1"/>
</dbReference>
<accession>A0A8H5K207</accession>
<keyword evidence="5 8" id="KW-1133">Transmembrane helix</keyword>
<evidence type="ECO:0000256" key="7">
    <source>
        <dbReference type="ARBA" id="ARBA00023180"/>
    </source>
</evidence>
<evidence type="ECO:0000256" key="2">
    <source>
        <dbReference type="ARBA" id="ARBA00008335"/>
    </source>
</evidence>
<dbReference type="SUPFAM" id="SSF103473">
    <property type="entry name" value="MFS general substrate transporter"/>
    <property type="match status" value="1"/>
</dbReference>
<comment type="similarity">
    <text evidence="2">Belongs to the major facilitator superfamily.</text>
</comment>
<evidence type="ECO:0000313" key="10">
    <source>
        <dbReference type="Proteomes" id="UP000582016"/>
    </source>
</evidence>
<keyword evidence="10" id="KW-1185">Reference proteome</keyword>
<evidence type="ECO:0000256" key="8">
    <source>
        <dbReference type="SAM" id="Phobius"/>
    </source>
</evidence>
<keyword evidence="4 8" id="KW-0812">Transmembrane</keyword>
<feature type="transmembrane region" description="Helical" evidence="8">
    <location>
        <begin position="269"/>
        <end position="292"/>
    </location>
</feature>
<dbReference type="GO" id="GO:0012505">
    <property type="term" value="C:endomembrane system"/>
    <property type="evidence" value="ECO:0007669"/>
    <property type="project" value="UniProtKB-SubCell"/>
</dbReference>
<feature type="transmembrane region" description="Helical" evidence="8">
    <location>
        <begin position="395"/>
        <end position="419"/>
    </location>
</feature>
<keyword evidence="6 8" id="KW-0472">Membrane</keyword>
<name>A0A8H5K207_9HYPO</name>
<evidence type="ECO:0000313" key="9">
    <source>
        <dbReference type="EMBL" id="KAF5566160.1"/>
    </source>
</evidence>
<reference evidence="9 10" key="1">
    <citation type="submission" date="2020-05" db="EMBL/GenBank/DDBJ databases">
        <title>Identification and distribution of gene clusters putatively required for synthesis of sphingolipid metabolism inhibitors in phylogenetically diverse species of the filamentous fungus Fusarium.</title>
        <authorList>
            <person name="Kim H.-S."/>
            <person name="Busman M."/>
            <person name="Brown D.W."/>
            <person name="Divon H."/>
            <person name="Uhlig S."/>
            <person name="Proctor R.H."/>
        </authorList>
    </citation>
    <scope>NUCLEOTIDE SEQUENCE [LARGE SCALE GENOMIC DNA]</scope>
    <source>
        <strain evidence="9 10">NRRL 13617</strain>
    </source>
</reference>
<evidence type="ECO:0000256" key="4">
    <source>
        <dbReference type="ARBA" id="ARBA00022692"/>
    </source>
</evidence>
<dbReference type="GO" id="GO:0016020">
    <property type="term" value="C:membrane"/>
    <property type="evidence" value="ECO:0007669"/>
    <property type="project" value="TreeGrafter"/>
</dbReference>
<feature type="transmembrane region" description="Helical" evidence="8">
    <location>
        <begin position="186"/>
        <end position="207"/>
    </location>
</feature>
<feature type="transmembrane region" description="Helical" evidence="8">
    <location>
        <begin position="213"/>
        <end position="236"/>
    </location>
</feature>
<keyword evidence="3" id="KW-0813">Transport</keyword>
<feature type="transmembrane region" description="Helical" evidence="8">
    <location>
        <begin position="151"/>
        <end position="174"/>
    </location>
</feature>
<dbReference type="AlphaFoldDB" id="A0A8H5K207"/>
<feature type="transmembrane region" description="Helical" evidence="8">
    <location>
        <begin position="127"/>
        <end position="145"/>
    </location>
</feature>
<protein>
    <submittedName>
        <fullName evidence="9">Bypass of stop codon 6</fullName>
    </submittedName>
</protein>
<gene>
    <name evidence="9" type="ORF">FPHYL_3908</name>
</gene>
<organism evidence="9 10">
    <name type="scientific">Fusarium phyllophilum</name>
    <dbReference type="NCBI Taxonomy" id="47803"/>
    <lineage>
        <taxon>Eukaryota</taxon>
        <taxon>Fungi</taxon>
        <taxon>Dikarya</taxon>
        <taxon>Ascomycota</taxon>
        <taxon>Pezizomycotina</taxon>
        <taxon>Sordariomycetes</taxon>
        <taxon>Hypocreomycetidae</taxon>
        <taxon>Hypocreales</taxon>
        <taxon>Nectriaceae</taxon>
        <taxon>Fusarium</taxon>
        <taxon>Fusarium fujikuroi species complex</taxon>
    </lineage>
</organism>
<dbReference type="OrthoDB" id="413079at2759"/>
<dbReference type="Gene3D" id="1.20.1250.20">
    <property type="entry name" value="MFS general substrate transporter like domains"/>
    <property type="match status" value="1"/>
</dbReference>
<evidence type="ECO:0000256" key="5">
    <source>
        <dbReference type="ARBA" id="ARBA00022989"/>
    </source>
</evidence>
<dbReference type="InterPro" id="IPR011701">
    <property type="entry name" value="MFS"/>
</dbReference>
<sequence length="451" mass="48614">MAASSTATIGSYELTSRAVNEPPAAAVREGSGIFDETRRLGSRYGEDYSDGGVESVAAQNASAEVAESWKYPRQNVFRTGAAFWSLLTSGANDAAYGALIPYLEEYYNLSYIIVSLVFLSPRIGQRGIGITCGICHIVAYIIIAVHPPYPVLVLAYCLAGFGNGISDAAWNAWIGNLDRANETLGFLHAFYGVGGVISPLIATNMIAKANMPWYTFYYVMIGLAAIEFVTCTWAFWHNGPEVYRQTMDASNEDNQGMQEALFKLPFARVTWICAAFLLCYVGVEVSVGGWIVQFMIRVRKAENYPAGMTSMGFWLGLAVGRAILGFVTPLLGVKVAVSLYLPAAMALQLIFWLVPSFYVSAVTVALQGFFLGPLFPAVVVATTKMLPKHLHVSTIGFAAAFGGSGAAILPFAVGAIAQAKGVKTLQPIILAFLTALLGLWLCLPRIGKKRD</sequence>
<dbReference type="PANTHER" id="PTHR23514">
    <property type="entry name" value="BYPASS OF STOP CODON PROTEIN 6"/>
    <property type="match status" value="1"/>
</dbReference>
<evidence type="ECO:0000256" key="1">
    <source>
        <dbReference type="ARBA" id="ARBA00004127"/>
    </source>
</evidence>
<evidence type="ECO:0000256" key="3">
    <source>
        <dbReference type="ARBA" id="ARBA00022448"/>
    </source>
</evidence>
<dbReference type="PANTHER" id="PTHR23514:SF3">
    <property type="entry name" value="BYPASS OF STOP CODON PROTEIN 6"/>
    <property type="match status" value="1"/>
</dbReference>
<proteinExistence type="inferred from homology"/>
<dbReference type="Proteomes" id="UP000582016">
    <property type="component" value="Unassembled WGS sequence"/>
</dbReference>
<dbReference type="FunFam" id="1.20.1250.20:FF:000286">
    <property type="entry name" value="MFS efflux transporter"/>
    <property type="match status" value="1"/>
</dbReference>
<dbReference type="InterPro" id="IPR036259">
    <property type="entry name" value="MFS_trans_sf"/>
</dbReference>
<dbReference type="GO" id="GO:0022857">
    <property type="term" value="F:transmembrane transporter activity"/>
    <property type="evidence" value="ECO:0007669"/>
    <property type="project" value="InterPro"/>
</dbReference>
<evidence type="ECO:0000256" key="6">
    <source>
        <dbReference type="ARBA" id="ARBA00023136"/>
    </source>
</evidence>
<comment type="subcellular location">
    <subcellularLocation>
        <location evidence="1">Endomembrane system</location>
        <topology evidence="1">Multi-pass membrane protein</topology>
    </subcellularLocation>
</comment>
<feature type="transmembrane region" description="Helical" evidence="8">
    <location>
        <begin position="425"/>
        <end position="443"/>
    </location>
</feature>
<dbReference type="Pfam" id="PF07690">
    <property type="entry name" value="MFS_1"/>
    <property type="match status" value="1"/>
</dbReference>